<dbReference type="EMBL" id="MSIF01000006">
    <property type="protein sequence ID" value="OLF10492.1"/>
    <property type="molecule type" value="Genomic_DNA"/>
</dbReference>
<feature type="signal peptide" evidence="1">
    <location>
        <begin position="1"/>
        <end position="21"/>
    </location>
</feature>
<dbReference type="Pfam" id="PF02333">
    <property type="entry name" value="Phytase"/>
    <property type="match status" value="2"/>
</dbReference>
<dbReference type="Gene3D" id="2.120.10.30">
    <property type="entry name" value="TolB, C-terminal domain"/>
    <property type="match status" value="1"/>
</dbReference>
<dbReference type="AlphaFoldDB" id="A0A7Z0WMF4"/>
<name>A0A7Z0WMF4_9PSEU</name>
<dbReference type="InterPro" id="IPR011042">
    <property type="entry name" value="6-blade_b-propeller_TolB-like"/>
</dbReference>
<feature type="domain" description="BPP" evidence="2">
    <location>
        <begin position="19"/>
        <end position="426"/>
    </location>
</feature>
<dbReference type="Proteomes" id="UP000185696">
    <property type="component" value="Unassembled WGS sequence"/>
</dbReference>
<reference evidence="3 4" key="1">
    <citation type="submission" date="2016-12" db="EMBL/GenBank/DDBJ databases">
        <title>The draft genome sequence of Actinophytocola xinjiangensis.</title>
        <authorList>
            <person name="Wang W."/>
            <person name="Yuan L."/>
        </authorList>
    </citation>
    <scope>NUCLEOTIDE SEQUENCE [LARGE SCALE GENOMIC DNA]</scope>
    <source>
        <strain evidence="3 4">CGMCC 4.4663</strain>
    </source>
</reference>
<dbReference type="RefSeq" id="WP_075133480.1">
    <property type="nucleotide sequence ID" value="NZ_MSIF01000006.1"/>
</dbReference>
<protein>
    <recommendedName>
        <fullName evidence="2">BPP domain-containing protein</fullName>
    </recommendedName>
</protein>
<comment type="caution">
    <text evidence="3">The sequence shown here is derived from an EMBL/GenBank/DDBJ whole genome shotgun (WGS) entry which is preliminary data.</text>
</comment>
<keyword evidence="1" id="KW-0732">Signal</keyword>
<keyword evidence="4" id="KW-1185">Reference proteome</keyword>
<gene>
    <name evidence="3" type="ORF">BLA60_14955</name>
</gene>
<dbReference type="SUPFAM" id="SSF50956">
    <property type="entry name" value="Thermostable phytase (3-phytase)"/>
    <property type="match status" value="1"/>
</dbReference>
<evidence type="ECO:0000313" key="3">
    <source>
        <dbReference type="EMBL" id="OLF10492.1"/>
    </source>
</evidence>
<dbReference type="GO" id="GO:0016158">
    <property type="term" value="F:inositol hexakisphosphate 3-phosphatase activity"/>
    <property type="evidence" value="ECO:0007669"/>
    <property type="project" value="InterPro"/>
</dbReference>
<evidence type="ECO:0000256" key="1">
    <source>
        <dbReference type="SAM" id="SignalP"/>
    </source>
</evidence>
<dbReference type="InterPro" id="IPR003431">
    <property type="entry name" value="B-propeller_Phytase"/>
</dbReference>
<organism evidence="3 4">
    <name type="scientific">Actinophytocola xinjiangensis</name>
    <dbReference type="NCBI Taxonomy" id="485602"/>
    <lineage>
        <taxon>Bacteria</taxon>
        <taxon>Bacillati</taxon>
        <taxon>Actinomycetota</taxon>
        <taxon>Actinomycetes</taxon>
        <taxon>Pseudonocardiales</taxon>
        <taxon>Pseudonocardiaceae</taxon>
    </lineage>
</organism>
<feature type="chain" id="PRO_5038393988" description="BPP domain-containing protein" evidence="1">
    <location>
        <begin position="22"/>
        <end position="441"/>
    </location>
</feature>
<proteinExistence type="predicted"/>
<evidence type="ECO:0000259" key="2">
    <source>
        <dbReference type="PROSITE" id="PS51662"/>
    </source>
</evidence>
<accession>A0A7Z0WMF4</accession>
<dbReference type="PROSITE" id="PS51662">
    <property type="entry name" value="BP_PHYTASE"/>
    <property type="match status" value="1"/>
</dbReference>
<sequence length="441" mass="47673">MFSAALAVTLPALVVHLGPVAGGATLPTAVPTVETPATFNDDAGGNVDSDDPEVWIHPDDTDDSLVLGAEKEAGMTVFDMHGAVVQHVEPAPPPRPGDEGGRLNNLDVLYDVPIDDHDEDIAVVSDRGLDKLHIFRIDEDAAENRDDPVTDITASDAPYLFSANQDEVNEQNTAYGLTTWKSDSGTVYVIVTRSDRTDLALFRLTPNSDGTVGYRLVRRAALPDSFTLPDGTSWTPCTDPGEEPHAEGMVVDEERGLVYISQEGVGIWRANADLRSFAPVLIDKVREFGVPGTYDPVADECVAGPDPGYGGTHLSADVEGLSIYHRADRKGYLIASSQGDSTYAVYDRVPGNRHLGQFRIGDGPAVDGTQNTDSFFVTNVPVAQFRKGVMLVQDGDNTPHEVDENGEVREGTNFKYVPWESVATAFPADLRIDTEGWHPRD</sequence>
<evidence type="ECO:0000313" key="4">
    <source>
        <dbReference type="Proteomes" id="UP000185696"/>
    </source>
</evidence>